<comment type="caution">
    <text evidence="1">The sequence shown here is derived from an EMBL/GenBank/DDBJ whole genome shotgun (WGS) entry which is preliminary data.</text>
</comment>
<name>A0A7J7ZKD0_PIPKU</name>
<gene>
    <name evidence="1" type="ORF">mPipKuh1_009409</name>
</gene>
<sequence>MVYRLGKSTPGEQSRECTCLGGHPLSVGPAWLPRIVWPPRIVHSFSPGCSMLMFESQPALAHDSSGSSKLNTLIYCSLIPERNPRDISRGALSLNAKNHDHSLDFKCLTSAFSADGGISVTQGIVICDGAPLQGNMAVQCLLLLDAALCHP</sequence>
<accession>A0A7J7ZKD0</accession>
<reference evidence="1 2" key="1">
    <citation type="journal article" date="2020" name="Nature">
        <title>Six reference-quality genomes reveal evolution of bat adaptations.</title>
        <authorList>
            <person name="Jebb D."/>
            <person name="Huang Z."/>
            <person name="Pippel M."/>
            <person name="Hughes G.M."/>
            <person name="Lavrichenko K."/>
            <person name="Devanna P."/>
            <person name="Winkler S."/>
            <person name="Jermiin L.S."/>
            <person name="Skirmuntt E.C."/>
            <person name="Katzourakis A."/>
            <person name="Burkitt-Gray L."/>
            <person name="Ray D.A."/>
            <person name="Sullivan K.A.M."/>
            <person name="Roscito J.G."/>
            <person name="Kirilenko B.M."/>
            <person name="Davalos L.M."/>
            <person name="Corthals A.P."/>
            <person name="Power M.L."/>
            <person name="Jones G."/>
            <person name="Ransome R.D."/>
            <person name="Dechmann D.K.N."/>
            <person name="Locatelli A.G."/>
            <person name="Puechmaille S.J."/>
            <person name="Fedrigo O."/>
            <person name="Jarvis E.D."/>
            <person name="Hiller M."/>
            <person name="Vernes S.C."/>
            <person name="Myers E.W."/>
            <person name="Teeling E.C."/>
        </authorList>
    </citation>
    <scope>NUCLEOTIDE SEQUENCE [LARGE SCALE GENOMIC DNA]</scope>
    <source>
        <strain evidence="1">MPipKuh1</strain>
        <tissue evidence="1">Flight muscle</tissue>
    </source>
</reference>
<dbReference type="EMBL" id="JACAGB010000003">
    <property type="protein sequence ID" value="KAF6374170.1"/>
    <property type="molecule type" value="Genomic_DNA"/>
</dbReference>
<evidence type="ECO:0000313" key="1">
    <source>
        <dbReference type="EMBL" id="KAF6374170.1"/>
    </source>
</evidence>
<proteinExistence type="predicted"/>
<dbReference type="Proteomes" id="UP000558488">
    <property type="component" value="Unassembled WGS sequence"/>
</dbReference>
<protein>
    <submittedName>
        <fullName evidence="1">Uncharacterized protein</fullName>
    </submittedName>
</protein>
<organism evidence="1 2">
    <name type="scientific">Pipistrellus kuhlii</name>
    <name type="common">Kuhl's pipistrelle</name>
    <dbReference type="NCBI Taxonomy" id="59472"/>
    <lineage>
        <taxon>Eukaryota</taxon>
        <taxon>Metazoa</taxon>
        <taxon>Chordata</taxon>
        <taxon>Craniata</taxon>
        <taxon>Vertebrata</taxon>
        <taxon>Euteleostomi</taxon>
        <taxon>Mammalia</taxon>
        <taxon>Eutheria</taxon>
        <taxon>Laurasiatheria</taxon>
        <taxon>Chiroptera</taxon>
        <taxon>Yangochiroptera</taxon>
        <taxon>Vespertilionidae</taxon>
        <taxon>Pipistrellus</taxon>
    </lineage>
</organism>
<dbReference type="AlphaFoldDB" id="A0A7J7ZKD0"/>
<keyword evidence="2" id="KW-1185">Reference proteome</keyword>
<evidence type="ECO:0000313" key="2">
    <source>
        <dbReference type="Proteomes" id="UP000558488"/>
    </source>
</evidence>